<protein>
    <recommendedName>
        <fullName evidence="3">Peptidase C39-like domain-containing protein</fullName>
    </recommendedName>
</protein>
<evidence type="ECO:0008006" key="3">
    <source>
        <dbReference type="Google" id="ProtNLM"/>
    </source>
</evidence>
<name>A0A373F816_COMTE</name>
<keyword evidence="2" id="KW-1185">Reference proteome</keyword>
<evidence type="ECO:0000313" key="1">
    <source>
        <dbReference type="EMBL" id="RGE40286.1"/>
    </source>
</evidence>
<accession>A0A373F816</accession>
<reference evidence="1 2" key="1">
    <citation type="submission" date="2018-08" db="EMBL/GenBank/DDBJ databases">
        <title>Comamonas testosteroni strain SWCO2.</title>
        <authorList>
            <person name="Jiang N."/>
            <person name="Zhang X.Z."/>
        </authorList>
    </citation>
    <scope>NUCLEOTIDE SEQUENCE [LARGE SCALE GENOMIC DNA]</scope>
    <source>
        <strain evidence="1 2">SWCO2</strain>
    </source>
</reference>
<dbReference type="AlphaFoldDB" id="A0A373F816"/>
<comment type="caution">
    <text evidence="1">The sequence shown here is derived from an EMBL/GenBank/DDBJ whole genome shotgun (WGS) entry which is preliminary data.</text>
</comment>
<dbReference type="OrthoDB" id="8818446at2"/>
<proteinExistence type="predicted"/>
<evidence type="ECO:0000313" key="2">
    <source>
        <dbReference type="Proteomes" id="UP000261948"/>
    </source>
</evidence>
<sequence>MAARVSGIAYGFQRVHAALQTGHVLTVQQQRQEPVRCFMQQSMLDGACGTHVLAMILVIFDLAKASSMHDMSQRKHGVAAAVWKAFGPKYFAGIYANEWAELVNSLALPLKLTAKYGAAEHVDRHALDWLMRGELVALAFASVKNQRTRHWALAVGVEGVASGSQHQPQRILLLDPGGGEPSFQAFNARLRLPTTGLGSRRAKQLHLPVDDAKPWTVFWHYESESWSAELVRLLAAVRVRKLQ</sequence>
<organism evidence="1 2">
    <name type="scientific">Comamonas testosteroni</name>
    <name type="common">Pseudomonas testosteroni</name>
    <dbReference type="NCBI Taxonomy" id="285"/>
    <lineage>
        <taxon>Bacteria</taxon>
        <taxon>Pseudomonadati</taxon>
        <taxon>Pseudomonadota</taxon>
        <taxon>Betaproteobacteria</taxon>
        <taxon>Burkholderiales</taxon>
        <taxon>Comamonadaceae</taxon>
        <taxon>Comamonas</taxon>
    </lineage>
</organism>
<dbReference type="Proteomes" id="UP000261948">
    <property type="component" value="Unassembled WGS sequence"/>
</dbReference>
<dbReference type="EMBL" id="QURR01000038">
    <property type="protein sequence ID" value="RGE40286.1"/>
    <property type="molecule type" value="Genomic_DNA"/>
</dbReference>
<gene>
    <name evidence="1" type="ORF">DZC30_20595</name>
</gene>